<feature type="domain" description="DUF7918" evidence="2">
    <location>
        <begin position="31"/>
        <end position="229"/>
    </location>
</feature>
<dbReference type="EMBL" id="MCGO01000071">
    <property type="protein sequence ID" value="ORY32385.1"/>
    <property type="molecule type" value="Genomic_DNA"/>
</dbReference>
<keyword evidence="4" id="KW-1185">Reference proteome</keyword>
<dbReference type="Proteomes" id="UP000193642">
    <property type="component" value="Unassembled WGS sequence"/>
</dbReference>
<evidence type="ECO:0000313" key="3">
    <source>
        <dbReference type="EMBL" id="ORY32385.1"/>
    </source>
</evidence>
<dbReference type="InterPro" id="IPR057678">
    <property type="entry name" value="DUF7918"/>
</dbReference>
<feature type="compositionally biased region" description="Low complexity" evidence="1">
    <location>
        <begin position="234"/>
        <end position="245"/>
    </location>
</feature>
<dbReference type="PANTHER" id="PTHR36223:SF1">
    <property type="entry name" value="TRANSCRIPTION ELONGATION FACTOR EAF N-TERMINAL DOMAIN-CONTAINING PROTEIN"/>
    <property type="match status" value="1"/>
</dbReference>
<evidence type="ECO:0000256" key="1">
    <source>
        <dbReference type="SAM" id="MobiDB-lite"/>
    </source>
</evidence>
<gene>
    <name evidence="3" type="ORF">BCR33DRAFT_771394</name>
</gene>
<organism evidence="3 4">
    <name type="scientific">Rhizoclosmatium globosum</name>
    <dbReference type="NCBI Taxonomy" id="329046"/>
    <lineage>
        <taxon>Eukaryota</taxon>
        <taxon>Fungi</taxon>
        <taxon>Fungi incertae sedis</taxon>
        <taxon>Chytridiomycota</taxon>
        <taxon>Chytridiomycota incertae sedis</taxon>
        <taxon>Chytridiomycetes</taxon>
        <taxon>Chytridiales</taxon>
        <taxon>Chytriomycetaceae</taxon>
        <taxon>Rhizoclosmatium</taxon>
    </lineage>
</organism>
<evidence type="ECO:0000313" key="4">
    <source>
        <dbReference type="Proteomes" id="UP000193642"/>
    </source>
</evidence>
<accession>A0A1Y2BE84</accession>
<reference evidence="3 4" key="1">
    <citation type="submission" date="2016-07" db="EMBL/GenBank/DDBJ databases">
        <title>Pervasive Adenine N6-methylation of Active Genes in Fungi.</title>
        <authorList>
            <consortium name="DOE Joint Genome Institute"/>
            <person name="Mondo S.J."/>
            <person name="Dannebaum R.O."/>
            <person name="Kuo R.C."/>
            <person name="Labutti K."/>
            <person name="Haridas S."/>
            <person name="Kuo A."/>
            <person name="Salamov A."/>
            <person name="Ahrendt S.R."/>
            <person name="Lipzen A."/>
            <person name="Sullivan W."/>
            <person name="Andreopoulos W.B."/>
            <person name="Clum A."/>
            <person name="Lindquist E."/>
            <person name="Daum C."/>
            <person name="Ramamoorthy G.K."/>
            <person name="Gryganskyi A."/>
            <person name="Culley D."/>
            <person name="Magnuson J.K."/>
            <person name="James T.Y."/>
            <person name="O'Malley M.A."/>
            <person name="Stajich J.E."/>
            <person name="Spatafora J.W."/>
            <person name="Visel A."/>
            <person name="Grigoriev I.V."/>
        </authorList>
    </citation>
    <scope>NUCLEOTIDE SEQUENCE [LARGE SCALE GENOMIC DNA]</scope>
    <source>
        <strain evidence="3 4">JEL800</strain>
    </source>
</reference>
<dbReference type="AlphaFoldDB" id="A0A1Y2BE84"/>
<feature type="region of interest" description="Disordered" evidence="1">
    <location>
        <begin position="234"/>
        <end position="282"/>
    </location>
</feature>
<proteinExistence type="predicted"/>
<dbReference type="Pfam" id="PF25534">
    <property type="entry name" value="DUF7918"/>
    <property type="match status" value="1"/>
</dbReference>
<dbReference type="PANTHER" id="PTHR36223">
    <property type="entry name" value="BETA-LACTAMASE-TYPE TRANSPEPTIDASE FOLD DOMAIN CONTAINING PROTEIN"/>
    <property type="match status" value="1"/>
</dbReference>
<evidence type="ECO:0000259" key="2">
    <source>
        <dbReference type="Pfam" id="PF25534"/>
    </source>
</evidence>
<sequence>MVRLTIPPNAICPEFRGSTIDIGIRIQDSTANAPEYPFDDGSTNKCYIESQLDKQYIIDFYITNNNRLSDPEYRLLPGCIYLKAEVHIDGKWMNSPILCQQGCSQIFGKVEASYERPFVFSAPTLVRDGGLLDKKDVDQLGTIVVKLWPIQLNGSSSYSGGTSNSNSSTVNEKAKKGVFISATTKLGAPDTTYVPKFSKSIKLTNEPLLIHTFHYKTREFLELEGIIPEPRPAPAARNDASNPAAPIIPNVKPEPVKVKSERSSYAGVGTGSSTNSQKRTVPDMDSEVEYLGQTTPKKRVVDVIDLTLD</sequence>
<name>A0A1Y2BE84_9FUNG</name>
<comment type="caution">
    <text evidence="3">The sequence shown here is derived from an EMBL/GenBank/DDBJ whole genome shotgun (WGS) entry which is preliminary data.</text>
</comment>
<dbReference type="OrthoDB" id="64198at2759"/>
<protein>
    <recommendedName>
        <fullName evidence="2">DUF7918 domain-containing protein</fullName>
    </recommendedName>
</protein>